<keyword evidence="3" id="KW-1185">Reference proteome</keyword>
<dbReference type="Proteomes" id="UP000320582">
    <property type="component" value="Unassembled WGS sequence"/>
</dbReference>
<feature type="chain" id="PRO_5022164568" evidence="1">
    <location>
        <begin position="25"/>
        <end position="363"/>
    </location>
</feature>
<name>A0A543K4G6_9RHOB</name>
<comment type="caution">
    <text evidence="2">The sequence shown here is derived from an EMBL/GenBank/DDBJ whole genome shotgun (WGS) entry which is preliminary data.</text>
</comment>
<proteinExistence type="predicted"/>
<feature type="signal peptide" evidence="1">
    <location>
        <begin position="1"/>
        <end position="24"/>
    </location>
</feature>
<accession>A0A543K4G6</accession>
<gene>
    <name evidence="2" type="ORF">BD293_4300</name>
</gene>
<dbReference type="RefSeq" id="WP_170207274.1">
    <property type="nucleotide sequence ID" value="NZ_VFPT01000004.1"/>
</dbReference>
<dbReference type="EMBL" id="VFPT01000004">
    <property type="protein sequence ID" value="TQM89981.1"/>
    <property type="molecule type" value="Genomic_DNA"/>
</dbReference>
<evidence type="ECO:0000256" key="1">
    <source>
        <dbReference type="SAM" id="SignalP"/>
    </source>
</evidence>
<evidence type="ECO:0000313" key="3">
    <source>
        <dbReference type="Proteomes" id="UP000320582"/>
    </source>
</evidence>
<organism evidence="2 3">
    <name type="scientific">Roseinatronobacter monicus</name>
    <dbReference type="NCBI Taxonomy" id="393481"/>
    <lineage>
        <taxon>Bacteria</taxon>
        <taxon>Pseudomonadati</taxon>
        <taxon>Pseudomonadota</taxon>
        <taxon>Alphaproteobacteria</taxon>
        <taxon>Rhodobacterales</taxon>
        <taxon>Paracoccaceae</taxon>
        <taxon>Roseinatronobacter</taxon>
    </lineage>
</organism>
<dbReference type="InterPro" id="IPR047589">
    <property type="entry name" value="DUF11_rpt"/>
</dbReference>
<protein>
    <submittedName>
        <fullName evidence="2">Putative repeat protein (TIGR01451 family)</fullName>
    </submittedName>
</protein>
<keyword evidence="1" id="KW-0732">Signal</keyword>
<dbReference type="NCBIfam" id="TIGR01451">
    <property type="entry name" value="B_ant_repeat"/>
    <property type="match status" value="1"/>
</dbReference>
<dbReference type="AlphaFoldDB" id="A0A543K4G6"/>
<evidence type="ECO:0000313" key="2">
    <source>
        <dbReference type="EMBL" id="TQM89981.1"/>
    </source>
</evidence>
<sequence length="363" mass="36944">MIPNPFRTLALSTALAVFAGGAMAQTAPNTVVTNTIDLTYNSGANTDAVTQNDAASVTFNVDRKVDVVVAALTGSGVFNAVPGQEVTLSYRVQNEGNDTQGFVIGVVDGGNIGVAGGLTYSETATTTEGEYYVMISTDGTVAGGTVYNVTDGLSAGDLNAGEEYYVLIIANVPIGATDGQLDDFIVTATATTAVGNTPVVEDRSQGLTGVNTVFVDAASDSTRTSSEIDPATNGKAADETRILITAPVIVAEKTVVVLDENLPGSTFDCAAGGTATGSPLAAIPGACLEYTIEIRNDSTENGGTAAGTLEITDVIPANTTYAGHTPNDFTITENGTPVTSIIAELATLAAGETKSFTIRVTID</sequence>
<reference evidence="2 3" key="1">
    <citation type="submission" date="2019-06" db="EMBL/GenBank/DDBJ databases">
        <title>Genomic Encyclopedia of Archaeal and Bacterial Type Strains, Phase II (KMG-II): from individual species to whole genera.</title>
        <authorList>
            <person name="Goeker M."/>
        </authorList>
    </citation>
    <scope>NUCLEOTIDE SEQUENCE [LARGE SCALE GENOMIC DNA]</scope>
    <source>
        <strain evidence="2 3">DSM 18423</strain>
    </source>
</reference>